<keyword evidence="2 8" id="KW-0812">Transmembrane</keyword>
<dbReference type="Gene3D" id="3.30.1490.480">
    <property type="entry name" value="Endolytic murein transglycosylase"/>
    <property type="match status" value="1"/>
</dbReference>
<feature type="region of interest" description="Disordered" evidence="7">
    <location>
        <begin position="125"/>
        <end position="170"/>
    </location>
</feature>
<feature type="transmembrane region" description="Helical" evidence="8">
    <location>
        <begin position="12"/>
        <end position="34"/>
    </location>
</feature>
<evidence type="ECO:0000256" key="4">
    <source>
        <dbReference type="ARBA" id="ARBA00023136"/>
    </source>
</evidence>
<evidence type="ECO:0000256" key="7">
    <source>
        <dbReference type="SAM" id="MobiDB-lite"/>
    </source>
</evidence>
<dbReference type="PANTHER" id="PTHR30518">
    <property type="entry name" value="ENDOLYTIC MUREIN TRANSGLYCOSYLASE"/>
    <property type="match status" value="1"/>
</dbReference>
<reference evidence="9" key="1">
    <citation type="journal article" date="2021" name="PeerJ">
        <title>Extensive microbial diversity within the chicken gut microbiome revealed by metagenomics and culture.</title>
        <authorList>
            <person name="Gilroy R."/>
            <person name="Ravi A."/>
            <person name="Getino M."/>
            <person name="Pursley I."/>
            <person name="Horton D.L."/>
            <person name="Alikhan N.F."/>
            <person name="Baker D."/>
            <person name="Gharbi K."/>
            <person name="Hall N."/>
            <person name="Watson M."/>
            <person name="Adriaenssens E.M."/>
            <person name="Foster-Nyarko E."/>
            <person name="Jarju S."/>
            <person name="Secka A."/>
            <person name="Antonio M."/>
            <person name="Oren A."/>
            <person name="Chaudhuri R.R."/>
            <person name="La Ragione R."/>
            <person name="Hildebrand F."/>
            <person name="Pallen M.J."/>
        </authorList>
    </citation>
    <scope>NUCLEOTIDE SEQUENCE</scope>
    <source>
        <strain evidence="9">CHK195-9823</strain>
    </source>
</reference>
<protein>
    <submittedName>
        <fullName evidence="9">Endolytic transglycosylase MltG</fullName>
    </submittedName>
</protein>
<dbReference type="GO" id="GO:0071555">
    <property type="term" value="P:cell wall organization"/>
    <property type="evidence" value="ECO:0007669"/>
    <property type="project" value="UniProtKB-KW"/>
</dbReference>
<keyword evidence="3 8" id="KW-1133">Transmembrane helix</keyword>
<feature type="compositionally biased region" description="Polar residues" evidence="7">
    <location>
        <begin position="129"/>
        <end position="152"/>
    </location>
</feature>
<evidence type="ECO:0000256" key="3">
    <source>
        <dbReference type="ARBA" id="ARBA00022989"/>
    </source>
</evidence>
<evidence type="ECO:0000256" key="5">
    <source>
        <dbReference type="ARBA" id="ARBA00023239"/>
    </source>
</evidence>
<accession>A0A9D1PE07</accession>
<organism evidence="9 10">
    <name type="scientific">Candidatus Blautia stercorigallinarum</name>
    <dbReference type="NCBI Taxonomy" id="2838501"/>
    <lineage>
        <taxon>Bacteria</taxon>
        <taxon>Bacillati</taxon>
        <taxon>Bacillota</taxon>
        <taxon>Clostridia</taxon>
        <taxon>Lachnospirales</taxon>
        <taxon>Lachnospiraceae</taxon>
        <taxon>Blautia</taxon>
    </lineage>
</organism>
<dbReference type="GO" id="GO:0016829">
    <property type="term" value="F:lyase activity"/>
    <property type="evidence" value="ECO:0007669"/>
    <property type="project" value="UniProtKB-KW"/>
</dbReference>
<proteinExistence type="predicted"/>
<dbReference type="AlphaFoldDB" id="A0A9D1PE07"/>
<dbReference type="InterPro" id="IPR003770">
    <property type="entry name" value="MLTG-like"/>
</dbReference>
<evidence type="ECO:0000256" key="6">
    <source>
        <dbReference type="ARBA" id="ARBA00023316"/>
    </source>
</evidence>
<keyword evidence="5" id="KW-0456">Lyase</keyword>
<dbReference type="Proteomes" id="UP000886814">
    <property type="component" value="Unassembled WGS sequence"/>
</dbReference>
<evidence type="ECO:0000256" key="8">
    <source>
        <dbReference type="SAM" id="Phobius"/>
    </source>
</evidence>
<reference evidence="9" key="2">
    <citation type="submission" date="2021-04" db="EMBL/GenBank/DDBJ databases">
        <authorList>
            <person name="Gilroy R."/>
        </authorList>
    </citation>
    <scope>NUCLEOTIDE SEQUENCE</scope>
    <source>
        <strain evidence="9">CHK195-9823</strain>
    </source>
</reference>
<dbReference type="EMBL" id="DXIQ01000046">
    <property type="protein sequence ID" value="HIV38829.1"/>
    <property type="molecule type" value="Genomic_DNA"/>
</dbReference>
<feature type="compositionally biased region" description="Acidic residues" evidence="7">
    <location>
        <begin position="154"/>
        <end position="170"/>
    </location>
</feature>
<dbReference type="PANTHER" id="PTHR30518:SF2">
    <property type="entry name" value="ENDOLYTIC MUREIN TRANSGLYCOSYLASE"/>
    <property type="match status" value="1"/>
</dbReference>
<comment type="caution">
    <text evidence="9">The sequence shown here is derived from an EMBL/GenBank/DDBJ whole genome shotgun (WGS) entry which is preliminary data.</text>
</comment>
<evidence type="ECO:0000256" key="1">
    <source>
        <dbReference type="ARBA" id="ARBA00022475"/>
    </source>
</evidence>
<evidence type="ECO:0000313" key="10">
    <source>
        <dbReference type="Proteomes" id="UP000886814"/>
    </source>
</evidence>
<evidence type="ECO:0000256" key="2">
    <source>
        <dbReference type="ARBA" id="ARBA00022692"/>
    </source>
</evidence>
<evidence type="ECO:0000313" key="9">
    <source>
        <dbReference type="EMBL" id="HIV38829.1"/>
    </source>
</evidence>
<keyword evidence="1" id="KW-1003">Cell membrane</keyword>
<dbReference type="Pfam" id="PF02618">
    <property type="entry name" value="YceG"/>
    <property type="match status" value="1"/>
</dbReference>
<keyword evidence="4 8" id="KW-0472">Membrane</keyword>
<keyword evidence="6" id="KW-0961">Cell wall biogenesis/degradation</keyword>
<sequence length="170" mass="18712">MGKQIRKQKKSSIVAGGFFRFALYLIVAIAVIYIGKSAYDFGYDIFYQQPVDSEEEGRDITVVVDEGDSVYQVGRTLESRGLIRDAKVFVVQEKLSNYSGKIQAGTYILNTSMTTDEMLEILSRENVKGQPNQTQEDGTAQEGSSEIQNGSDAQPEDSQEGEEETGGTGE</sequence>
<gene>
    <name evidence="9" type="ORF">H9747_07500</name>
</gene>
<name>A0A9D1PE07_9FIRM</name>